<evidence type="ECO:0000256" key="2">
    <source>
        <dbReference type="SAM" id="Phobius"/>
    </source>
</evidence>
<protein>
    <recommendedName>
        <fullName evidence="3">CAAX prenyl protease 2/Lysostaphin resistance protein A-like domain-containing protein</fullName>
    </recommendedName>
</protein>
<dbReference type="PATRIC" id="fig|1158610.3.peg.2848"/>
<proteinExistence type="inferred from homology"/>
<dbReference type="InterPro" id="IPR052710">
    <property type="entry name" value="CAAX_protease"/>
</dbReference>
<dbReference type="EMBL" id="AJAT01000017">
    <property type="protein sequence ID" value="EOL42512.1"/>
    <property type="molecule type" value="Genomic_DNA"/>
</dbReference>
<evidence type="ECO:0000256" key="1">
    <source>
        <dbReference type="ARBA" id="ARBA00009067"/>
    </source>
</evidence>
<dbReference type="Proteomes" id="UP000013785">
    <property type="component" value="Unassembled WGS sequence"/>
</dbReference>
<dbReference type="Pfam" id="PF02517">
    <property type="entry name" value="Rce1-like"/>
    <property type="match status" value="1"/>
</dbReference>
<dbReference type="OrthoDB" id="2194912at2"/>
<name>R3W4H8_9ENTE</name>
<dbReference type="HOGENOM" id="CLU_079560_0_1_9"/>
<evidence type="ECO:0000313" key="4">
    <source>
        <dbReference type="EMBL" id="EOL42512.1"/>
    </source>
</evidence>
<feature type="transmembrane region" description="Helical" evidence="2">
    <location>
        <begin position="183"/>
        <end position="204"/>
    </location>
</feature>
<dbReference type="GO" id="GO:0080120">
    <property type="term" value="P:CAAX-box protein maturation"/>
    <property type="evidence" value="ECO:0007669"/>
    <property type="project" value="UniProtKB-ARBA"/>
</dbReference>
<organism evidence="4 5">
    <name type="scientific">Enterococcus phoeniculicola ATCC BAA-412</name>
    <dbReference type="NCBI Taxonomy" id="1158610"/>
    <lineage>
        <taxon>Bacteria</taxon>
        <taxon>Bacillati</taxon>
        <taxon>Bacillota</taxon>
        <taxon>Bacilli</taxon>
        <taxon>Lactobacillales</taxon>
        <taxon>Enterococcaceae</taxon>
        <taxon>Enterococcus</taxon>
    </lineage>
</organism>
<keyword evidence="2" id="KW-0472">Membrane</keyword>
<dbReference type="AlphaFoldDB" id="R3W4H8"/>
<evidence type="ECO:0000259" key="3">
    <source>
        <dbReference type="Pfam" id="PF02517"/>
    </source>
</evidence>
<evidence type="ECO:0000313" key="5">
    <source>
        <dbReference type="Proteomes" id="UP000013785"/>
    </source>
</evidence>
<accession>R3W4H8</accession>
<feature type="transmembrane region" description="Helical" evidence="2">
    <location>
        <begin position="7"/>
        <end position="30"/>
    </location>
</feature>
<keyword evidence="2" id="KW-0812">Transmembrane</keyword>
<dbReference type="STRING" id="154621.RV11_GL000683"/>
<comment type="similarity">
    <text evidence="1">Belongs to the UPF0177 family.</text>
</comment>
<feature type="domain" description="CAAX prenyl protease 2/Lysostaphin resistance protein A-like" evidence="3">
    <location>
        <begin position="131"/>
        <end position="216"/>
    </location>
</feature>
<comment type="caution">
    <text evidence="4">The sequence shown here is derived from an EMBL/GenBank/DDBJ whole genome shotgun (WGS) entry which is preliminary data.</text>
</comment>
<dbReference type="PANTHER" id="PTHR36435">
    <property type="entry name" value="SLR1288 PROTEIN"/>
    <property type="match status" value="1"/>
</dbReference>
<feature type="transmembrane region" description="Helical" evidence="2">
    <location>
        <begin position="160"/>
        <end position="177"/>
    </location>
</feature>
<gene>
    <name evidence="4" type="ORF">UC3_02864</name>
</gene>
<sequence>MSLKKYSFLTIFFYGLSLLLPSFLLQLNFLSDTKEIVLFGFVSITPYIASVIICSIATTLLIFYFYIRQNDPLPFEKSKKSIFKLLVLGLIGIVLSLFIQSYASMVEAWLFQSQQTSENTRSVTKTILELPIYVLITTLTAPIMEEFVFRRALLGIISRYSNFWIGAIISSLFFAIAHQDGHLLVYFSLGFFFSLLYYFTGSIWTSILTHSGMNAMVILIQTAKYYHWIH</sequence>
<dbReference type="PANTHER" id="PTHR36435:SF1">
    <property type="entry name" value="CAAX AMINO TERMINAL PROTEASE FAMILY PROTEIN"/>
    <property type="match status" value="1"/>
</dbReference>
<reference evidence="4 5" key="1">
    <citation type="submission" date="2013-02" db="EMBL/GenBank/DDBJ databases">
        <title>The Genome Sequence of Enterococcus phoeniculicola BAA-412.</title>
        <authorList>
            <consortium name="The Broad Institute Genome Sequencing Platform"/>
            <consortium name="The Broad Institute Genome Sequencing Center for Infectious Disease"/>
            <person name="Earl A.M."/>
            <person name="Gilmore M.S."/>
            <person name="Lebreton F."/>
            <person name="Walker B."/>
            <person name="Young S.K."/>
            <person name="Zeng Q."/>
            <person name="Gargeya S."/>
            <person name="Fitzgerald M."/>
            <person name="Haas B."/>
            <person name="Abouelleil A."/>
            <person name="Alvarado L."/>
            <person name="Arachchi H.M."/>
            <person name="Berlin A.M."/>
            <person name="Chapman S.B."/>
            <person name="Dewar J."/>
            <person name="Goldberg J."/>
            <person name="Griggs A."/>
            <person name="Gujja S."/>
            <person name="Hansen M."/>
            <person name="Howarth C."/>
            <person name="Imamovic A."/>
            <person name="Larimer J."/>
            <person name="McCowan C."/>
            <person name="Murphy C."/>
            <person name="Neiman D."/>
            <person name="Pearson M."/>
            <person name="Priest M."/>
            <person name="Roberts A."/>
            <person name="Saif S."/>
            <person name="Shea T."/>
            <person name="Sisk P."/>
            <person name="Sykes S."/>
            <person name="Wortman J."/>
            <person name="Nusbaum C."/>
            <person name="Birren B."/>
        </authorList>
    </citation>
    <scope>NUCLEOTIDE SEQUENCE [LARGE SCALE GENOMIC DNA]</scope>
    <source>
        <strain evidence="4 5">ATCC BAA-412</strain>
    </source>
</reference>
<feature type="transmembrane region" description="Helical" evidence="2">
    <location>
        <begin position="130"/>
        <end position="148"/>
    </location>
</feature>
<feature type="transmembrane region" description="Helical" evidence="2">
    <location>
        <begin position="36"/>
        <end position="65"/>
    </location>
</feature>
<feature type="transmembrane region" description="Helical" evidence="2">
    <location>
        <begin position="85"/>
        <end position="110"/>
    </location>
</feature>
<dbReference type="GO" id="GO:0004175">
    <property type="term" value="F:endopeptidase activity"/>
    <property type="evidence" value="ECO:0007669"/>
    <property type="project" value="UniProtKB-ARBA"/>
</dbReference>
<dbReference type="RefSeq" id="WP_010769499.1">
    <property type="nucleotide sequence ID" value="NZ_ASWE01000001.1"/>
</dbReference>
<keyword evidence="5" id="KW-1185">Reference proteome</keyword>
<keyword evidence="2" id="KW-1133">Transmembrane helix</keyword>
<dbReference type="eggNOG" id="COG1266">
    <property type="taxonomic scope" value="Bacteria"/>
</dbReference>
<dbReference type="InterPro" id="IPR003675">
    <property type="entry name" value="Rce1/LyrA-like_dom"/>
</dbReference>